<dbReference type="InterPro" id="IPR018247">
    <property type="entry name" value="EF_Hand_1_Ca_BS"/>
</dbReference>
<dbReference type="GO" id="GO:0012505">
    <property type="term" value="C:endomembrane system"/>
    <property type="evidence" value="ECO:0007669"/>
    <property type="project" value="UniProtKB-SubCell"/>
</dbReference>
<evidence type="ECO:0000256" key="8">
    <source>
        <dbReference type="SAM" id="MobiDB-lite"/>
    </source>
</evidence>
<evidence type="ECO:0000256" key="3">
    <source>
        <dbReference type="ARBA" id="ARBA00022490"/>
    </source>
</evidence>
<dbReference type="PANTHER" id="PTHR46735">
    <property type="entry name" value="CALPAIN, SMALL SUBUNIT 1 A-RELATED"/>
    <property type="match status" value="1"/>
</dbReference>
<reference evidence="10 11" key="1">
    <citation type="submission" date="2024-11" db="EMBL/GenBank/DDBJ databases">
        <title>Adaptive evolution of stress response genes in parasites aligns with host niche diversity.</title>
        <authorList>
            <person name="Hahn C."/>
            <person name="Resl P."/>
        </authorList>
    </citation>
    <scope>NUCLEOTIDE SEQUENCE [LARGE SCALE GENOMIC DNA]</scope>
    <source>
        <strain evidence="10">EGGRZ-B1_66</strain>
        <tissue evidence="10">Body</tissue>
    </source>
</reference>
<evidence type="ECO:0000256" key="6">
    <source>
        <dbReference type="ARBA" id="ARBA00022837"/>
    </source>
</evidence>
<evidence type="ECO:0000256" key="5">
    <source>
        <dbReference type="ARBA" id="ARBA00022737"/>
    </source>
</evidence>
<gene>
    <name evidence="10" type="primary">CAPN9_6</name>
    <name evidence="10" type="ORF">Ciccas_001513</name>
</gene>
<keyword evidence="7" id="KW-0472">Membrane</keyword>
<dbReference type="GO" id="GO:0046872">
    <property type="term" value="F:metal ion binding"/>
    <property type="evidence" value="ECO:0007669"/>
    <property type="project" value="UniProtKB-KW"/>
</dbReference>
<name>A0ABD2QJU0_9PLAT</name>
<dbReference type="SUPFAM" id="SSF47473">
    <property type="entry name" value="EF-hand"/>
    <property type="match status" value="1"/>
</dbReference>
<proteinExistence type="predicted"/>
<keyword evidence="5" id="KW-0677">Repeat</keyword>
<accession>A0ABD2QJU0</accession>
<dbReference type="EMBL" id="JBJKFK010000100">
    <property type="protein sequence ID" value="KAL3319808.1"/>
    <property type="molecule type" value="Genomic_DNA"/>
</dbReference>
<evidence type="ECO:0000256" key="1">
    <source>
        <dbReference type="ARBA" id="ARBA00004308"/>
    </source>
</evidence>
<dbReference type="InterPro" id="IPR011992">
    <property type="entry name" value="EF-hand-dom_pair"/>
</dbReference>
<evidence type="ECO:0000259" key="9">
    <source>
        <dbReference type="PROSITE" id="PS50222"/>
    </source>
</evidence>
<evidence type="ECO:0000313" key="10">
    <source>
        <dbReference type="EMBL" id="KAL3319808.1"/>
    </source>
</evidence>
<dbReference type="PROSITE" id="PS00018">
    <property type="entry name" value="EF_HAND_1"/>
    <property type="match status" value="2"/>
</dbReference>
<evidence type="ECO:0000313" key="11">
    <source>
        <dbReference type="Proteomes" id="UP001626550"/>
    </source>
</evidence>
<evidence type="ECO:0000256" key="2">
    <source>
        <dbReference type="ARBA" id="ARBA00004496"/>
    </source>
</evidence>
<sequence length="270" mass="30251">MLTISEVQKFEDNNRMIQIPASEKPTALTQEQKDDLRLLHKLVSGVSGGLFAEDLLRILNEGLKTDFTQTQMTLRVGNIKQKEYSADDANEPVANGHVAPKEKPPRAKSAGKKGGFLTSCMGGVQNAREGAVKFLPKKTRAITLETSRSIISCIDSDREGCLDFDEFLELWDLLRLWRGSFLAHDADKSGAMDSFEMKNALKGAGFELDDNVYQTVISRFADKRGDIHFDEFLLCCSRLKTSMDIFEETKSQNNSVLFSESQYLTAVMYL</sequence>
<keyword evidence="4" id="KW-0479">Metal-binding</keyword>
<dbReference type="PANTHER" id="PTHR46735:SF3">
    <property type="entry name" value="CALPAIN SMALL SUBUNIT 1-RELATED"/>
    <property type="match status" value="1"/>
</dbReference>
<comment type="subcellular location">
    <subcellularLocation>
        <location evidence="2">Cytoplasm</location>
    </subcellularLocation>
    <subcellularLocation>
        <location evidence="1">Endomembrane system</location>
    </subcellularLocation>
</comment>
<dbReference type="InterPro" id="IPR002048">
    <property type="entry name" value="EF_hand_dom"/>
</dbReference>
<dbReference type="Proteomes" id="UP001626550">
    <property type="component" value="Unassembled WGS sequence"/>
</dbReference>
<keyword evidence="11" id="KW-1185">Reference proteome</keyword>
<dbReference type="GO" id="GO:0005737">
    <property type="term" value="C:cytoplasm"/>
    <property type="evidence" value="ECO:0007669"/>
    <property type="project" value="UniProtKB-SubCell"/>
</dbReference>
<keyword evidence="6" id="KW-0106">Calcium</keyword>
<evidence type="ECO:0000256" key="7">
    <source>
        <dbReference type="ARBA" id="ARBA00023136"/>
    </source>
</evidence>
<dbReference type="Gene3D" id="1.10.238.10">
    <property type="entry name" value="EF-hand"/>
    <property type="match status" value="1"/>
</dbReference>
<feature type="region of interest" description="Disordered" evidence="8">
    <location>
        <begin position="85"/>
        <end position="112"/>
    </location>
</feature>
<feature type="domain" description="EF-hand" evidence="9">
    <location>
        <begin position="142"/>
        <end position="177"/>
    </location>
</feature>
<keyword evidence="3" id="KW-0963">Cytoplasm</keyword>
<organism evidence="10 11">
    <name type="scientific">Cichlidogyrus casuarinus</name>
    <dbReference type="NCBI Taxonomy" id="1844966"/>
    <lineage>
        <taxon>Eukaryota</taxon>
        <taxon>Metazoa</taxon>
        <taxon>Spiralia</taxon>
        <taxon>Lophotrochozoa</taxon>
        <taxon>Platyhelminthes</taxon>
        <taxon>Monogenea</taxon>
        <taxon>Monopisthocotylea</taxon>
        <taxon>Dactylogyridea</taxon>
        <taxon>Ancyrocephalidae</taxon>
        <taxon>Cichlidogyrus</taxon>
    </lineage>
</organism>
<comment type="caution">
    <text evidence="10">The sequence shown here is derived from an EMBL/GenBank/DDBJ whole genome shotgun (WGS) entry which is preliminary data.</text>
</comment>
<dbReference type="PROSITE" id="PS50222">
    <property type="entry name" value="EF_HAND_2"/>
    <property type="match status" value="1"/>
</dbReference>
<evidence type="ECO:0000256" key="4">
    <source>
        <dbReference type="ARBA" id="ARBA00022723"/>
    </source>
</evidence>
<dbReference type="AlphaFoldDB" id="A0ABD2QJU0"/>
<protein>
    <submittedName>
        <fullName evidence="10">Calpain 2, (M II) large subunit</fullName>
    </submittedName>
</protein>